<dbReference type="Proteomes" id="UP000293360">
    <property type="component" value="Unassembled WGS sequence"/>
</dbReference>
<evidence type="ECO:0000313" key="3">
    <source>
        <dbReference type="Proteomes" id="UP000293360"/>
    </source>
</evidence>
<organism evidence="2 3">
    <name type="scientific">Monosporascus ibericus</name>
    <dbReference type="NCBI Taxonomy" id="155417"/>
    <lineage>
        <taxon>Eukaryota</taxon>
        <taxon>Fungi</taxon>
        <taxon>Dikarya</taxon>
        <taxon>Ascomycota</taxon>
        <taxon>Pezizomycotina</taxon>
        <taxon>Sordariomycetes</taxon>
        <taxon>Xylariomycetidae</taxon>
        <taxon>Xylariales</taxon>
        <taxon>Xylariales incertae sedis</taxon>
        <taxon>Monosporascus</taxon>
    </lineage>
</organism>
<dbReference type="EMBL" id="QJNU01000720">
    <property type="protein sequence ID" value="RYO88491.1"/>
    <property type="molecule type" value="Genomic_DNA"/>
</dbReference>
<dbReference type="OrthoDB" id="4675839at2759"/>
<proteinExistence type="predicted"/>
<evidence type="ECO:0000256" key="1">
    <source>
        <dbReference type="SAM" id="Coils"/>
    </source>
</evidence>
<dbReference type="AlphaFoldDB" id="A0A4Q4SWS2"/>
<comment type="caution">
    <text evidence="2">The sequence shown here is derived from an EMBL/GenBank/DDBJ whole genome shotgun (WGS) entry which is preliminary data.</text>
</comment>
<protein>
    <submittedName>
        <fullName evidence="2">Uncharacterized protein</fullName>
    </submittedName>
</protein>
<keyword evidence="1" id="KW-0175">Coiled coil</keyword>
<name>A0A4Q4SWS2_9PEZI</name>
<accession>A0A4Q4SWS2</accession>
<sequence length="336" mass="37329">MALKAKSQHNVIKDLAVKEGAMYAIGKIAQMLRTIPDPLVGGMLMGTTSMQSSLHMGPLLEATPEPGKYGPRTERQYKLAELAAAVDLQYLLYPGIGQQAVAYISGPEYRDVVFSMVWTLRRMWCALPKSHTSAQLFSFFGSSAISVEMGKEMRRPGWWRGIAQDRAFWLLLAIMRNRGIAPQLKPMTVLRVGSAQDLPLAESLCVMLGSLGKGRALKLTLPREEDISARVERRIQELEQTVLLVRRQACNMANKNAQLPDDMVFCMAVAGMFVDTSGTQQDVEMISEEGWRRLRETFRHSCPPAPPEPMVQSKIGVASEAVGIRRHCHSEESLGL</sequence>
<keyword evidence="3" id="KW-1185">Reference proteome</keyword>
<gene>
    <name evidence="2" type="ORF">DL764_008717</name>
</gene>
<evidence type="ECO:0000313" key="2">
    <source>
        <dbReference type="EMBL" id="RYO88491.1"/>
    </source>
</evidence>
<reference evidence="2 3" key="1">
    <citation type="submission" date="2018-06" db="EMBL/GenBank/DDBJ databases">
        <title>Complete Genomes of Monosporascus.</title>
        <authorList>
            <person name="Robinson A.J."/>
            <person name="Natvig D.O."/>
        </authorList>
    </citation>
    <scope>NUCLEOTIDE SEQUENCE [LARGE SCALE GENOMIC DNA]</scope>
    <source>
        <strain evidence="2 3">CBS 110550</strain>
    </source>
</reference>
<feature type="coiled-coil region" evidence="1">
    <location>
        <begin position="221"/>
        <end position="248"/>
    </location>
</feature>